<evidence type="ECO:0008006" key="11">
    <source>
        <dbReference type="Google" id="ProtNLM"/>
    </source>
</evidence>
<feature type="transmembrane region" description="Helical" evidence="9">
    <location>
        <begin position="170"/>
        <end position="194"/>
    </location>
</feature>
<accession>A0A382MA28</accession>
<feature type="transmembrane region" description="Helical" evidence="9">
    <location>
        <begin position="233"/>
        <end position="256"/>
    </location>
</feature>
<feature type="transmembrane region" description="Helical" evidence="9">
    <location>
        <begin position="16"/>
        <end position="35"/>
    </location>
</feature>
<evidence type="ECO:0000256" key="6">
    <source>
        <dbReference type="ARBA" id="ARBA00022840"/>
    </source>
</evidence>
<keyword evidence="4 9" id="KW-0812">Transmembrane</keyword>
<organism evidence="10">
    <name type="scientific">marine metagenome</name>
    <dbReference type="NCBI Taxonomy" id="408172"/>
    <lineage>
        <taxon>unclassified sequences</taxon>
        <taxon>metagenomes</taxon>
        <taxon>ecological metagenomes</taxon>
    </lineage>
</organism>
<feature type="transmembrane region" description="Helical" evidence="9">
    <location>
        <begin position="55"/>
        <end position="75"/>
    </location>
</feature>
<comment type="similarity">
    <text evidence="2">Belongs to the ADP/ATP translocase tlc family.</text>
</comment>
<dbReference type="GO" id="GO:0016020">
    <property type="term" value="C:membrane"/>
    <property type="evidence" value="ECO:0007669"/>
    <property type="project" value="UniProtKB-SubCell"/>
</dbReference>
<feature type="transmembrane region" description="Helical" evidence="9">
    <location>
        <begin position="145"/>
        <end position="164"/>
    </location>
</feature>
<proteinExistence type="inferred from homology"/>
<dbReference type="GO" id="GO:0005524">
    <property type="term" value="F:ATP binding"/>
    <property type="evidence" value="ECO:0007669"/>
    <property type="project" value="UniProtKB-KW"/>
</dbReference>
<dbReference type="InterPro" id="IPR004667">
    <property type="entry name" value="ADP_ATP_car_bac_type"/>
</dbReference>
<keyword evidence="8 9" id="KW-0472">Membrane</keyword>
<dbReference type="InterPro" id="IPR036259">
    <property type="entry name" value="MFS_trans_sf"/>
</dbReference>
<dbReference type="GO" id="GO:0005471">
    <property type="term" value="F:ATP:ADP antiporter activity"/>
    <property type="evidence" value="ECO:0007669"/>
    <property type="project" value="InterPro"/>
</dbReference>
<evidence type="ECO:0000256" key="3">
    <source>
        <dbReference type="ARBA" id="ARBA00022448"/>
    </source>
</evidence>
<evidence type="ECO:0000256" key="2">
    <source>
        <dbReference type="ARBA" id="ARBA00007127"/>
    </source>
</evidence>
<keyword evidence="5" id="KW-0547">Nucleotide-binding</keyword>
<keyword evidence="7 9" id="KW-1133">Transmembrane helix</keyword>
<keyword evidence="3" id="KW-0813">Transport</keyword>
<evidence type="ECO:0000313" key="10">
    <source>
        <dbReference type="EMBL" id="SVC45510.1"/>
    </source>
</evidence>
<comment type="subcellular location">
    <subcellularLocation>
        <location evidence="1">Membrane</location>
        <topology evidence="1">Multi-pass membrane protein</topology>
    </subcellularLocation>
</comment>
<dbReference type="PANTHER" id="PTHR31187">
    <property type="match status" value="1"/>
</dbReference>
<evidence type="ECO:0000256" key="7">
    <source>
        <dbReference type="ARBA" id="ARBA00022989"/>
    </source>
</evidence>
<gene>
    <name evidence="10" type="ORF">METZ01_LOCUS298364</name>
</gene>
<keyword evidence="6" id="KW-0067">ATP-binding</keyword>
<evidence type="ECO:0000256" key="9">
    <source>
        <dbReference type="SAM" id="Phobius"/>
    </source>
</evidence>
<feature type="non-terminal residue" evidence="10">
    <location>
        <position position="311"/>
    </location>
</feature>
<evidence type="ECO:0000256" key="1">
    <source>
        <dbReference type="ARBA" id="ARBA00004141"/>
    </source>
</evidence>
<name>A0A382MA28_9ZZZZ</name>
<dbReference type="Pfam" id="PF03219">
    <property type="entry name" value="TLC"/>
    <property type="match status" value="1"/>
</dbReference>
<feature type="transmembrane region" description="Helical" evidence="9">
    <location>
        <begin position="268"/>
        <end position="293"/>
    </location>
</feature>
<feature type="transmembrane region" description="Helical" evidence="9">
    <location>
        <begin position="82"/>
        <end position="102"/>
    </location>
</feature>
<evidence type="ECO:0000256" key="5">
    <source>
        <dbReference type="ARBA" id="ARBA00022741"/>
    </source>
</evidence>
<sequence length="311" mass="34513">MFNRLSKKLGICHGEWSRLISMCILVFLLLVGWAFGRSSRDSFFIKEAGPDHLPYVYIIGSLIVIFTAPFYSLVINRIARHTLMILLLVGSAGLLMGMRLMIELDLTVMPYLLFSLTDLIIIVLFYMHFWTFANDVFDPREGKRLFPLIGGAGLTGGIIGGLAVEPVVSAVGTVNMLVVWSGILLLAVPTVIYAKRAAFGIYSLKTPESDEEGSESTFFESITSVWQVPLIRILTFVAFPLWLASSIMDYLFFAAMDEVFHDQDRLTGFLGLFSSASSIASLVIQLFITGWLLNKFGVGNSVLIHPICFSL</sequence>
<reference evidence="10" key="1">
    <citation type="submission" date="2018-05" db="EMBL/GenBank/DDBJ databases">
        <authorList>
            <person name="Lanie J.A."/>
            <person name="Ng W.-L."/>
            <person name="Kazmierczak K.M."/>
            <person name="Andrzejewski T.M."/>
            <person name="Davidsen T.M."/>
            <person name="Wayne K.J."/>
            <person name="Tettelin H."/>
            <person name="Glass J.I."/>
            <person name="Rusch D."/>
            <person name="Podicherti R."/>
            <person name="Tsui H.-C.T."/>
            <person name="Winkler M.E."/>
        </authorList>
    </citation>
    <scope>NUCLEOTIDE SEQUENCE</scope>
</reference>
<dbReference type="PANTHER" id="PTHR31187:SF1">
    <property type="entry name" value="ADP,ATP CARRIER PROTEIN 1"/>
    <property type="match status" value="1"/>
</dbReference>
<feature type="transmembrane region" description="Helical" evidence="9">
    <location>
        <begin position="108"/>
        <end position="133"/>
    </location>
</feature>
<evidence type="ECO:0000256" key="8">
    <source>
        <dbReference type="ARBA" id="ARBA00023136"/>
    </source>
</evidence>
<dbReference type="EMBL" id="UINC01092161">
    <property type="protein sequence ID" value="SVC45510.1"/>
    <property type="molecule type" value="Genomic_DNA"/>
</dbReference>
<dbReference type="AlphaFoldDB" id="A0A382MA28"/>
<protein>
    <recommendedName>
        <fullName evidence="11">ADP,ATP carrier protein</fullName>
    </recommendedName>
</protein>
<dbReference type="SUPFAM" id="SSF103473">
    <property type="entry name" value="MFS general substrate transporter"/>
    <property type="match status" value="1"/>
</dbReference>
<evidence type="ECO:0000256" key="4">
    <source>
        <dbReference type="ARBA" id="ARBA00022692"/>
    </source>
</evidence>